<evidence type="ECO:0000313" key="6">
    <source>
        <dbReference type="EMBL" id="MEQ2215616.1"/>
    </source>
</evidence>
<evidence type="ECO:0000256" key="3">
    <source>
        <dbReference type="ARBA" id="ARBA00022676"/>
    </source>
</evidence>
<name>A0ABV0S6V6_9TELE</name>
<comment type="similarity">
    <text evidence="2">Belongs to the glycosyltransferase 8 family.</text>
</comment>
<evidence type="ECO:0000313" key="7">
    <source>
        <dbReference type="Proteomes" id="UP001434883"/>
    </source>
</evidence>
<evidence type="ECO:0008006" key="8">
    <source>
        <dbReference type="Google" id="ProtNLM"/>
    </source>
</evidence>
<feature type="non-terminal residue" evidence="6">
    <location>
        <position position="1"/>
    </location>
</feature>
<organism evidence="6 7">
    <name type="scientific">Xenoophorus captivus</name>
    <dbReference type="NCBI Taxonomy" id="1517983"/>
    <lineage>
        <taxon>Eukaryota</taxon>
        <taxon>Metazoa</taxon>
        <taxon>Chordata</taxon>
        <taxon>Craniata</taxon>
        <taxon>Vertebrata</taxon>
        <taxon>Euteleostomi</taxon>
        <taxon>Actinopterygii</taxon>
        <taxon>Neopterygii</taxon>
        <taxon>Teleostei</taxon>
        <taxon>Neoteleostei</taxon>
        <taxon>Acanthomorphata</taxon>
        <taxon>Ovalentaria</taxon>
        <taxon>Atherinomorphae</taxon>
        <taxon>Cyprinodontiformes</taxon>
        <taxon>Goodeidae</taxon>
        <taxon>Xenoophorus</taxon>
    </lineage>
</organism>
<proteinExistence type="inferred from homology"/>
<gene>
    <name evidence="6" type="ORF">XENOCAPTIV_003326</name>
</gene>
<dbReference type="SUPFAM" id="SSF53448">
    <property type="entry name" value="Nucleotide-diphospho-sugar transferases"/>
    <property type="match status" value="1"/>
</dbReference>
<comment type="caution">
    <text evidence="6">The sequence shown here is derived from an EMBL/GenBank/DDBJ whole genome shotgun (WGS) entry which is preliminary data.</text>
</comment>
<sequence>SDTAYSNLELYIMRQSSQMEGAGNRVQTSPEPTMHLAVVACGERLEETLTMIKSAVLFSIKRLCLHVFAEDQLHASFMEAVSYLILKDIDSIVYVDSDILFLQPVDGLWDFLSRFNPSQLAAMSPEHEEPRIAWYSRFARHPFYGRTGINSGVMLMNMTRMRSTFFKSFCWSFHASGTIAQITASMAVTVPRLKRMASTSCMETEGFTTTTNSQLSEAFMMQ</sequence>
<dbReference type="Gene3D" id="3.90.550.10">
    <property type="entry name" value="Spore Coat Polysaccharide Biosynthesis Protein SpsA, Chain A"/>
    <property type="match status" value="1"/>
</dbReference>
<comment type="subcellular location">
    <subcellularLocation>
        <location evidence="1">Membrane</location>
        <topology evidence="1">Single-pass type II membrane protein</topology>
    </subcellularLocation>
</comment>
<evidence type="ECO:0000256" key="5">
    <source>
        <dbReference type="ARBA" id="ARBA00022968"/>
    </source>
</evidence>
<dbReference type="PANTHER" id="PTHR46012">
    <property type="entry name" value="IP22168P"/>
    <property type="match status" value="1"/>
</dbReference>
<evidence type="ECO:0000256" key="1">
    <source>
        <dbReference type="ARBA" id="ARBA00004606"/>
    </source>
</evidence>
<dbReference type="PANTHER" id="PTHR46012:SF3">
    <property type="entry name" value="GLUCOSIDE XYLOSYLTRANSFERASE 1"/>
    <property type="match status" value="1"/>
</dbReference>
<dbReference type="Proteomes" id="UP001434883">
    <property type="component" value="Unassembled WGS sequence"/>
</dbReference>
<reference evidence="6 7" key="1">
    <citation type="submission" date="2021-06" db="EMBL/GenBank/DDBJ databases">
        <authorList>
            <person name="Palmer J.M."/>
        </authorList>
    </citation>
    <scope>NUCLEOTIDE SEQUENCE [LARGE SCALE GENOMIC DNA]</scope>
    <source>
        <strain evidence="6 7">XC_2019</strain>
        <tissue evidence="6">Muscle</tissue>
    </source>
</reference>
<accession>A0ABV0S6V6</accession>
<keyword evidence="5" id="KW-0735">Signal-anchor</keyword>
<evidence type="ECO:0000256" key="4">
    <source>
        <dbReference type="ARBA" id="ARBA00022679"/>
    </source>
</evidence>
<dbReference type="InterPro" id="IPR051993">
    <property type="entry name" value="Glycosyltransferase_8"/>
</dbReference>
<keyword evidence="4" id="KW-0808">Transferase</keyword>
<keyword evidence="7" id="KW-1185">Reference proteome</keyword>
<dbReference type="EMBL" id="JAHRIN010068561">
    <property type="protein sequence ID" value="MEQ2215616.1"/>
    <property type="molecule type" value="Genomic_DNA"/>
</dbReference>
<evidence type="ECO:0000256" key="2">
    <source>
        <dbReference type="ARBA" id="ARBA00006351"/>
    </source>
</evidence>
<keyword evidence="3" id="KW-0328">Glycosyltransferase</keyword>
<protein>
    <recommendedName>
        <fullName evidence="8">Glucoside xylosyltransferase 1</fullName>
    </recommendedName>
</protein>
<dbReference type="InterPro" id="IPR029044">
    <property type="entry name" value="Nucleotide-diphossugar_trans"/>
</dbReference>
<keyword evidence="5" id="KW-0812">Transmembrane</keyword>